<evidence type="ECO:0000256" key="7">
    <source>
        <dbReference type="SAM" id="MobiDB-lite"/>
    </source>
</evidence>
<dbReference type="OrthoDB" id="5817051at2759"/>
<dbReference type="GO" id="GO:0000281">
    <property type="term" value="P:mitotic cytokinesis"/>
    <property type="evidence" value="ECO:0007669"/>
    <property type="project" value="TreeGrafter"/>
</dbReference>
<dbReference type="GO" id="GO:0042254">
    <property type="term" value="P:ribosome biogenesis"/>
    <property type="evidence" value="ECO:0007669"/>
    <property type="project" value="UniProtKB-KW"/>
</dbReference>
<dbReference type="GO" id="GO:0031106">
    <property type="term" value="P:septin ring organization"/>
    <property type="evidence" value="ECO:0007669"/>
    <property type="project" value="TreeGrafter"/>
</dbReference>
<dbReference type="InterPro" id="IPR011687">
    <property type="entry name" value="Nop53/GLTSCR2"/>
</dbReference>
<reference evidence="9" key="1">
    <citation type="submission" date="2020-11" db="EMBL/GenBank/DDBJ databases">
        <authorList>
            <person name="Tran Van P."/>
        </authorList>
    </citation>
    <scope>NUCLEOTIDE SEQUENCE</scope>
</reference>
<evidence type="ECO:0000259" key="8">
    <source>
        <dbReference type="Pfam" id="PF08174"/>
    </source>
</evidence>
<evidence type="ECO:0000256" key="5">
    <source>
        <dbReference type="ARBA" id="ARBA00022517"/>
    </source>
</evidence>
<evidence type="ECO:0000256" key="3">
    <source>
        <dbReference type="ARBA" id="ARBA00008838"/>
    </source>
</evidence>
<evidence type="ECO:0000256" key="1">
    <source>
        <dbReference type="ARBA" id="ARBA00004604"/>
    </source>
</evidence>
<dbReference type="SUPFAM" id="SSF54001">
    <property type="entry name" value="Cysteine proteinases"/>
    <property type="match status" value="1"/>
</dbReference>
<evidence type="ECO:0000256" key="2">
    <source>
        <dbReference type="ARBA" id="ARBA00004642"/>
    </source>
</evidence>
<evidence type="ECO:0000313" key="9">
    <source>
        <dbReference type="EMBL" id="CAD7224372.1"/>
    </source>
</evidence>
<dbReference type="InterPro" id="IPR038765">
    <property type="entry name" value="Papain-like_cys_pep_sf"/>
</dbReference>
<gene>
    <name evidence="9" type="ORF">CTOB1V02_LOCUS2337</name>
</gene>
<dbReference type="GO" id="GO:0005730">
    <property type="term" value="C:nucleolus"/>
    <property type="evidence" value="ECO:0007669"/>
    <property type="project" value="UniProtKB-SubCell"/>
</dbReference>
<dbReference type="GO" id="GO:0005826">
    <property type="term" value="C:actomyosin contractile ring"/>
    <property type="evidence" value="ECO:0007669"/>
    <property type="project" value="TreeGrafter"/>
</dbReference>
<dbReference type="InterPro" id="IPR051364">
    <property type="entry name" value="Cytokinesis/Rho-signaling"/>
</dbReference>
<keyword evidence="5" id="KW-0690">Ribosome biogenesis</keyword>
<dbReference type="EMBL" id="OB660357">
    <property type="protein sequence ID" value="CAD7224372.1"/>
    <property type="molecule type" value="Genomic_DNA"/>
</dbReference>
<dbReference type="GO" id="GO:0005654">
    <property type="term" value="C:nucleoplasm"/>
    <property type="evidence" value="ECO:0007669"/>
    <property type="project" value="UniProtKB-SubCell"/>
</dbReference>
<feature type="region of interest" description="Disordered" evidence="7">
    <location>
        <begin position="165"/>
        <end position="205"/>
    </location>
</feature>
<sequence>MKLKNTPNAPNIRSTEYILESIDEVGTKSTGIESSAIAASNHESPTKIAGSLSPDSFDLDAEPKLSNFHRITDSEINPEFISEVDADFPIAEDAALSVVKTIDEVIVDSPDIRGSKILLGRSDIRIIGSPGQDTVGDSKESIVQLESNLPDVRSQERKTSNNLLPELAGASLDNPDQSSADFKDHLKSWEDSPSSHKRRFASDDSRLDSVSVKSSGLTRCSEKNGSNHCAHAHPLLSRTESCSSSADRFWKLRIVRPQALLRMNSSLELRRRSVALTGPEFRVTRDFRNASASALRNAWSFVQNSLRGKRKSKRNYAEEFGCVDFSEESDDADSGCSAGSFLGSSSSSPVLLDSACSASPPQPSRREWLTTVEESTATTFQEPDGGSDSPGLSSKIALESELKDGAVRLLKAASGQVQVQLQAAKSLITSNARLDSYRMASRRNCQAVTVTSASNAPVTPARITLSDVRIPLMWKGEEHFKNKGELRRFAVFLLVGIGSEIYDSALLMNIDRSVTDVCVDETFTFSSVPPNFVCDLKLYSCPVADLEGKIGAASSSGGVGTLRPSTLRAPQRIRHSLSRTLAPQRWKGNTTIASGIEDPGEIDIPFTLLAKATLSRTAIAPEITTHDLMVEGVENQQLSSRQQLPLFGHFCCRLRGSLPSPTTFSAPAILKKPASGEEAVHVNLRRGELSLQLPRNLLEGRTEARCQRAQFDEFSEVRRKSGHDQDFIEVETFAETWSLTVPREHDLDELENALKRAIEEVRTWGQHVVATDPEKQDCQVDPLMTGSQMSFRSGRRHTLYDGTLLPEMVTPIPSTILRPSESFLHWRDALVSPPPPLSPLTLGMATTDKASLAAQEKYLILSPPTQKRKKYSKNKKKNWRRSNIKEVENFLDNQRLQERHGKQQAKNEDIFILDAKELAGDPQLFISGASKGDIMQGELGDYWFLSLCAAVAREYQLIHRQAARRAVLSTTRRRQILPERRLLVRERHSLGFGACACHLRQRQEATEETAANSRQAA</sequence>
<dbReference type="GO" id="GO:0006508">
    <property type="term" value="P:proteolysis"/>
    <property type="evidence" value="ECO:0007669"/>
    <property type="project" value="InterPro"/>
</dbReference>
<comment type="subcellular location">
    <subcellularLocation>
        <location evidence="1">Nucleus</location>
        <location evidence="1">Nucleolus</location>
    </subcellularLocation>
    <subcellularLocation>
        <location evidence="2">Nucleus</location>
        <location evidence="2">Nucleoplasm</location>
    </subcellularLocation>
</comment>
<feature type="compositionally biased region" description="Basic and acidic residues" evidence="7">
    <location>
        <begin position="181"/>
        <end position="205"/>
    </location>
</feature>
<accession>A0A7R8W869</accession>
<comment type="similarity">
    <text evidence="3">Belongs to the NOP53 family.</text>
</comment>
<dbReference type="GO" id="GO:0000915">
    <property type="term" value="P:actomyosin contractile ring assembly"/>
    <property type="evidence" value="ECO:0007669"/>
    <property type="project" value="TreeGrafter"/>
</dbReference>
<dbReference type="GO" id="GO:0004198">
    <property type="term" value="F:calcium-dependent cysteine-type endopeptidase activity"/>
    <property type="evidence" value="ECO:0007669"/>
    <property type="project" value="InterPro"/>
</dbReference>
<dbReference type="InterPro" id="IPR012966">
    <property type="entry name" value="AHD"/>
</dbReference>
<dbReference type="AlphaFoldDB" id="A0A7R8W869"/>
<evidence type="ECO:0000256" key="6">
    <source>
        <dbReference type="ARBA" id="ARBA00023242"/>
    </source>
</evidence>
<feature type="region of interest" description="Disordered" evidence="7">
    <location>
        <begin position="34"/>
        <end position="55"/>
    </location>
</feature>
<name>A0A7R8W869_9CRUS</name>
<dbReference type="Pfam" id="PF08174">
    <property type="entry name" value="Anillin"/>
    <property type="match status" value="1"/>
</dbReference>
<feature type="compositionally biased region" description="Polar residues" evidence="7">
    <location>
        <begin position="34"/>
        <end position="43"/>
    </location>
</feature>
<dbReference type="Pfam" id="PF07767">
    <property type="entry name" value="Nop53"/>
    <property type="match status" value="1"/>
</dbReference>
<organism evidence="9">
    <name type="scientific">Cyprideis torosa</name>
    <dbReference type="NCBI Taxonomy" id="163714"/>
    <lineage>
        <taxon>Eukaryota</taxon>
        <taxon>Metazoa</taxon>
        <taxon>Ecdysozoa</taxon>
        <taxon>Arthropoda</taxon>
        <taxon>Crustacea</taxon>
        <taxon>Oligostraca</taxon>
        <taxon>Ostracoda</taxon>
        <taxon>Podocopa</taxon>
        <taxon>Podocopida</taxon>
        <taxon>Cytherocopina</taxon>
        <taxon>Cytheroidea</taxon>
        <taxon>Cytherideidae</taxon>
        <taxon>Cyprideis</taxon>
    </lineage>
</organism>
<evidence type="ECO:0000256" key="4">
    <source>
        <dbReference type="ARBA" id="ARBA00018339"/>
    </source>
</evidence>
<proteinExistence type="inferred from homology"/>
<dbReference type="PANTHER" id="PTHR21538">
    <property type="entry name" value="ANILLIN/RHOTEKIN RTKN"/>
    <property type="match status" value="1"/>
</dbReference>
<dbReference type="PANTHER" id="PTHR21538:SF24">
    <property type="entry name" value="PH DOMAIN-CONTAINING PROTEIN"/>
    <property type="match status" value="1"/>
</dbReference>
<protein>
    <recommendedName>
        <fullName evidence="4">Ribosome biogenesis protein NOP53</fullName>
    </recommendedName>
</protein>
<feature type="domain" description="Anillin homology" evidence="8">
    <location>
        <begin position="461"/>
        <end position="618"/>
    </location>
</feature>
<keyword evidence="6" id="KW-0539">Nucleus</keyword>